<name>A0ABQ9F1I5_TEGGR</name>
<organism evidence="1 2">
    <name type="scientific">Tegillarca granosa</name>
    <name type="common">Malaysian cockle</name>
    <name type="synonym">Anadara granosa</name>
    <dbReference type="NCBI Taxonomy" id="220873"/>
    <lineage>
        <taxon>Eukaryota</taxon>
        <taxon>Metazoa</taxon>
        <taxon>Spiralia</taxon>
        <taxon>Lophotrochozoa</taxon>
        <taxon>Mollusca</taxon>
        <taxon>Bivalvia</taxon>
        <taxon>Autobranchia</taxon>
        <taxon>Pteriomorphia</taxon>
        <taxon>Arcoida</taxon>
        <taxon>Arcoidea</taxon>
        <taxon>Arcidae</taxon>
        <taxon>Tegillarca</taxon>
    </lineage>
</organism>
<dbReference type="EMBL" id="JARBDR010000517">
    <property type="protein sequence ID" value="KAJ8311270.1"/>
    <property type="molecule type" value="Genomic_DNA"/>
</dbReference>
<reference evidence="1 2" key="1">
    <citation type="submission" date="2022-12" db="EMBL/GenBank/DDBJ databases">
        <title>Chromosome-level genome of Tegillarca granosa.</title>
        <authorList>
            <person name="Kim J."/>
        </authorList>
    </citation>
    <scope>NUCLEOTIDE SEQUENCE [LARGE SCALE GENOMIC DNA]</scope>
    <source>
        <strain evidence="1">Teg-2019</strain>
        <tissue evidence="1">Adductor muscle</tissue>
    </source>
</reference>
<dbReference type="InterPro" id="IPR021109">
    <property type="entry name" value="Peptidase_aspartic_dom_sf"/>
</dbReference>
<accession>A0ABQ9F1I5</accession>
<proteinExistence type="predicted"/>
<dbReference type="SUPFAM" id="SSF50630">
    <property type="entry name" value="Acid proteases"/>
    <property type="match status" value="1"/>
</dbReference>
<evidence type="ECO:0000313" key="2">
    <source>
        <dbReference type="Proteomes" id="UP001217089"/>
    </source>
</evidence>
<sequence length="198" mass="22317">MLALALNPKDSVKYHKPTRKFQPKECPRVFMQQNAYPDLSSKDDINFSSSSFNSKNVKSCPLCEKAARPYKHFHSKCTYLPSADRKYLAKARQIVNPILRRNTLTSSECTLHESSVNRVQIRQILYLDVFCSHQTVRLTLDSGATGNMIRYSQAVSLGIKIKATSQSAHQANGSSTLKVVGEIHTTFTRDGKDLFLMD</sequence>
<protein>
    <submittedName>
        <fullName evidence="1">Uncharacterized protein</fullName>
    </submittedName>
</protein>
<evidence type="ECO:0000313" key="1">
    <source>
        <dbReference type="EMBL" id="KAJ8311270.1"/>
    </source>
</evidence>
<gene>
    <name evidence="1" type="ORF">KUTeg_011180</name>
</gene>
<keyword evidence="2" id="KW-1185">Reference proteome</keyword>
<dbReference type="Gene3D" id="2.40.70.10">
    <property type="entry name" value="Acid Proteases"/>
    <property type="match status" value="1"/>
</dbReference>
<dbReference type="Proteomes" id="UP001217089">
    <property type="component" value="Unassembled WGS sequence"/>
</dbReference>
<comment type="caution">
    <text evidence="1">The sequence shown here is derived from an EMBL/GenBank/DDBJ whole genome shotgun (WGS) entry which is preliminary data.</text>
</comment>